<organism evidence="4 5">
    <name type="scientific">Rhodohalobacter sulfatireducens</name>
    <dbReference type="NCBI Taxonomy" id="2911366"/>
    <lineage>
        <taxon>Bacteria</taxon>
        <taxon>Pseudomonadati</taxon>
        <taxon>Balneolota</taxon>
        <taxon>Balneolia</taxon>
        <taxon>Balneolales</taxon>
        <taxon>Balneolaceae</taxon>
        <taxon>Rhodohalobacter</taxon>
    </lineage>
</organism>
<keyword evidence="2" id="KW-0472">Membrane</keyword>
<dbReference type="InterPro" id="IPR039426">
    <property type="entry name" value="TonB-dep_rcpt-like"/>
</dbReference>
<comment type="subcellular location">
    <subcellularLocation>
        <location evidence="2">Cell outer membrane</location>
        <topology evidence="2">Multi-pass membrane protein</topology>
    </subcellularLocation>
</comment>
<dbReference type="Gene3D" id="2.60.40.1120">
    <property type="entry name" value="Carboxypeptidase-like, regulatory domain"/>
    <property type="match status" value="1"/>
</dbReference>
<protein>
    <submittedName>
        <fullName evidence="4">TonB-dependent receptor</fullName>
    </submittedName>
</protein>
<dbReference type="SUPFAM" id="SSF49464">
    <property type="entry name" value="Carboxypeptidase regulatory domain-like"/>
    <property type="match status" value="1"/>
</dbReference>
<keyword evidence="1" id="KW-0732">Signal</keyword>
<dbReference type="InterPro" id="IPR012910">
    <property type="entry name" value="Plug_dom"/>
</dbReference>
<reference evidence="4" key="2">
    <citation type="submission" date="2024-05" db="EMBL/GenBank/DDBJ databases">
        <title>Rhodohalobacter halophilus gen. nov., sp. nov., a moderately halophilic member of the family Balneolaceae.</title>
        <authorList>
            <person name="Xia J."/>
        </authorList>
    </citation>
    <scope>NUCLEOTIDE SEQUENCE</scope>
    <source>
        <strain evidence="4">WB101</strain>
    </source>
</reference>
<feature type="domain" description="TonB-dependent receptor plug" evidence="3">
    <location>
        <begin position="143"/>
        <end position="241"/>
    </location>
</feature>
<name>A0ABS9KHW7_9BACT</name>
<evidence type="ECO:0000313" key="5">
    <source>
        <dbReference type="Proteomes" id="UP001165366"/>
    </source>
</evidence>
<keyword evidence="2" id="KW-0812">Transmembrane</keyword>
<evidence type="ECO:0000259" key="3">
    <source>
        <dbReference type="Pfam" id="PF07715"/>
    </source>
</evidence>
<keyword evidence="2" id="KW-0998">Cell outer membrane</keyword>
<dbReference type="NCBIfam" id="TIGR04057">
    <property type="entry name" value="SusC_RagA_signa"/>
    <property type="match status" value="1"/>
</dbReference>
<dbReference type="Gene3D" id="2.170.130.10">
    <property type="entry name" value="TonB-dependent receptor, plug domain"/>
    <property type="match status" value="1"/>
</dbReference>
<keyword evidence="2" id="KW-0813">Transport</keyword>
<keyword evidence="2" id="KW-1134">Transmembrane beta strand</keyword>
<gene>
    <name evidence="4" type="ORF">L6773_17870</name>
</gene>
<dbReference type="InterPro" id="IPR023997">
    <property type="entry name" value="TonB-dep_OMP_SusC/RagA_CS"/>
</dbReference>
<dbReference type="InterPro" id="IPR037066">
    <property type="entry name" value="Plug_dom_sf"/>
</dbReference>
<dbReference type="NCBIfam" id="TIGR04056">
    <property type="entry name" value="OMP_RagA_SusC"/>
    <property type="match status" value="1"/>
</dbReference>
<evidence type="ECO:0000256" key="1">
    <source>
        <dbReference type="ARBA" id="ARBA00022729"/>
    </source>
</evidence>
<proteinExistence type="inferred from homology"/>
<comment type="similarity">
    <text evidence="2">Belongs to the TonB-dependent receptor family.</text>
</comment>
<dbReference type="PROSITE" id="PS52016">
    <property type="entry name" value="TONB_DEPENDENT_REC_3"/>
    <property type="match status" value="1"/>
</dbReference>
<dbReference type="EMBL" id="JAKLWS010000033">
    <property type="protein sequence ID" value="MCG2590449.1"/>
    <property type="molecule type" value="Genomic_DNA"/>
</dbReference>
<sequence length="1071" mass="119653">MIKEKRILLAILFIGLPLIVSAQIKQATPDLAQEWITEANTLNNTSAQVEALTGTVVDGESGEPLPGVNILLKGTSRGTSTNVDGEFELEVESLQDTLIVSFIGYQTMEVPVNGQSELTISLHPEAVLGEELVVVGYGTQRRENLTGSISTINSEEIDNVPVANLGQSLAGKATGLFVKENTGKPGSAPSINIRNFGNPLVIVDGVEQANFTSIDPSEVQSFSVLKDASAAIYGSKAGNGVILITTKKGRSNTPIVNYGSSLSVQRPTAYPEFLSTWDFARASNDITDYQREVRERNGEEYSYSAWNPIPGFDGPYSESDIQAMKNGALPNTNWVDVALNDWSPMQNHNINVSGRNEIIGYFVSGAYNKHQGMYQSGDASNDRYNIRSNVDVQVNEDLNIAMNLSLRNTDTRDTYVGTDQIWMSLRPSMPFYPASYPDPNRIPYSGWDANNVLNTTDASRSGYHRVQRQYFTGSLEASYEIPFVEGLAARAKAYYVGDNRDLKRWGTPYTTWRYDESTDTYFNPITQNQDYDLVDERYENRRITFQGMLEYENSFGSFGDHTVKLLGLYETIDFKSDQIEGNIKGFISPAVDQIFAGNSETQTLFGTAYEEGNVSYAGRLNYDYRGKYLFDATVRVDGSSRFAPGVRWGTFPSFGVGWRISEEDFFQDMTNLFDDLKIRASYSETGYDRNAAAYQYLTTYSFSGTHVFGGTPQTGLSPDGLVNTGITWETMNTYNAGLEFSILEGLFGMEVDYFYRLRDGILTTRETTLPNTFGASLPQENLNSIDNRGIEVVLNHFNQINDFSYSLSTNFSWTRAKYKDIEEQDFEDEDLRRLNELSGRWQNLRFGYETDGFLTEEDLNYESSGINYDQSSTPNSTLAPGMPKYVDQNGDGVIDWRDQVRIGKGATPEIAFGFTANANYKNFDMSMLWQGATGYDIALQDHMRYPVGGGQDGGNIPQFLFDGRWTPDNTNSRFPRLSDNNTYLGASSDMFLFSAGYVRLKNVTVGYSLPNSLLTRVRGISDLRVHLSGYNLLTFNKLSEFNIDPESGGNYNGRYYPQFKSFSIGIDLTIQ</sequence>
<keyword evidence="4" id="KW-0675">Receptor</keyword>
<dbReference type="PANTHER" id="PTHR30069:SF29">
    <property type="entry name" value="HEMOGLOBIN AND HEMOGLOBIN-HAPTOGLOBIN-BINDING PROTEIN 1-RELATED"/>
    <property type="match status" value="1"/>
</dbReference>
<evidence type="ECO:0000313" key="4">
    <source>
        <dbReference type="EMBL" id="MCG2590449.1"/>
    </source>
</evidence>
<dbReference type="InterPro" id="IPR008969">
    <property type="entry name" value="CarboxyPept-like_regulatory"/>
</dbReference>
<dbReference type="Proteomes" id="UP001165366">
    <property type="component" value="Unassembled WGS sequence"/>
</dbReference>
<dbReference type="PANTHER" id="PTHR30069">
    <property type="entry name" value="TONB-DEPENDENT OUTER MEMBRANE RECEPTOR"/>
    <property type="match status" value="1"/>
</dbReference>
<keyword evidence="5" id="KW-1185">Reference proteome</keyword>
<dbReference type="Pfam" id="PF13715">
    <property type="entry name" value="CarbopepD_reg_2"/>
    <property type="match status" value="1"/>
</dbReference>
<evidence type="ECO:0000256" key="2">
    <source>
        <dbReference type="PROSITE-ProRule" id="PRU01360"/>
    </source>
</evidence>
<dbReference type="InterPro" id="IPR023996">
    <property type="entry name" value="TonB-dep_OMP_SusC/RagA"/>
</dbReference>
<reference evidence="4" key="1">
    <citation type="submission" date="2022-01" db="EMBL/GenBank/DDBJ databases">
        <authorList>
            <person name="Wang Y."/>
        </authorList>
    </citation>
    <scope>NUCLEOTIDE SEQUENCE</scope>
    <source>
        <strain evidence="4">WB101</strain>
    </source>
</reference>
<accession>A0ABS9KHW7</accession>
<comment type="caution">
    <text evidence="4">The sequence shown here is derived from an EMBL/GenBank/DDBJ whole genome shotgun (WGS) entry which is preliminary data.</text>
</comment>
<dbReference type="Pfam" id="PF07715">
    <property type="entry name" value="Plug"/>
    <property type="match status" value="1"/>
</dbReference>
<dbReference type="RefSeq" id="WP_237855855.1">
    <property type="nucleotide sequence ID" value="NZ_JAKLWS010000033.1"/>
</dbReference>
<dbReference type="SUPFAM" id="SSF56935">
    <property type="entry name" value="Porins"/>
    <property type="match status" value="1"/>
</dbReference>